<evidence type="ECO:0000256" key="2">
    <source>
        <dbReference type="ARBA" id="ARBA00022801"/>
    </source>
</evidence>
<accession>A0A1I6XX26</accession>
<dbReference type="GO" id="GO:0047617">
    <property type="term" value="F:fatty acyl-CoA hydrolase activity"/>
    <property type="evidence" value="ECO:0007669"/>
    <property type="project" value="TreeGrafter"/>
</dbReference>
<keyword evidence="2 3" id="KW-0378">Hydrolase</keyword>
<dbReference type="InterPro" id="IPR029069">
    <property type="entry name" value="HotDog_dom_sf"/>
</dbReference>
<name>A0A1I6XX26_9FLAO</name>
<keyword evidence="4" id="KW-1185">Reference proteome</keyword>
<dbReference type="AlphaFoldDB" id="A0A1I6XX26"/>
<dbReference type="STRING" id="477690.SAMN05216474_0481"/>
<reference evidence="3 4" key="1">
    <citation type="submission" date="2016-10" db="EMBL/GenBank/DDBJ databases">
        <authorList>
            <person name="de Groot N.N."/>
        </authorList>
    </citation>
    <scope>NUCLEOTIDE SEQUENCE [LARGE SCALE GENOMIC DNA]</scope>
    <source>
        <strain evidence="3 4">CGMCC 1.7005</strain>
    </source>
</reference>
<dbReference type="PIRSF" id="PIRSF003230">
    <property type="entry name" value="YbgC"/>
    <property type="match status" value="1"/>
</dbReference>
<dbReference type="InterPro" id="IPR006684">
    <property type="entry name" value="YbgC/YbaW"/>
</dbReference>
<sequence length="143" mass="16699">MNYDFEHSTTLRVRYGETDQMGYCYYGNYAQYFEVGRVEALRAIGMSYKRMEEEHVMLPVSEYNVKYIRPALYDDKLTIITKIARVEGSRIYFNYAIENEEGKVLSKASTTLVFVSKENMRPIQPPVAFLEAIASYQVNENEK</sequence>
<dbReference type="RefSeq" id="WP_211664702.1">
    <property type="nucleotide sequence ID" value="NZ_FPAS01000001.1"/>
</dbReference>
<evidence type="ECO:0000313" key="4">
    <source>
        <dbReference type="Proteomes" id="UP000236454"/>
    </source>
</evidence>
<comment type="similarity">
    <text evidence="1">Belongs to the 4-hydroxybenzoyl-CoA thioesterase family.</text>
</comment>
<dbReference type="SUPFAM" id="SSF54637">
    <property type="entry name" value="Thioesterase/thiol ester dehydrase-isomerase"/>
    <property type="match status" value="1"/>
</dbReference>
<dbReference type="NCBIfam" id="TIGR00051">
    <property type="entry name" value="YbgC/FadM family acyl-CoA thioesterase"/>
    <property type="match status" value="1"/>
</dbReference>
<dbReference type="PANTHER" id="PTHR31793">
    <property type="entry name" value="4-HYDROXYBENZOYL-COA THIOESTERASE FAMILY MEMBER"/>
    <property type="match status" value="1"/>
</dbReference>
<gene>
    <name evidence="3" type="ORF">SAMN05216474_0481</name>
</gene>
<evidence type="ECO:0000256" key="1">
    <source>
        <dbReference type="ARBA" id="ARBA00005953"/>
    </source>
</evidence>
<organism evidence="3 4">
    <name type="scientific">Lishizhenia tianjinensis</name>
    <dbReference type="NCBI Taxonomy" id="477690"/>
    <lineage>
        <taxon>Bacteria</taxon>
        <taxon>Pseudomonadati</taxon>
        <taxon>Bacteroidota</taxon>
        <taxon>Flavobacteriia</taxon>
        <taxon>Flavobacteriales</taxon>
        <taxon>Crocinitomicaceae</taxon>
        <taxon>Lishizhenia</taxon>
    </lineage>
</organism>
<dbReference type="PANTHER" id="PTHR31793:SF27">
    <property type="entry name" value="NOVEL THIOESTERASE SUPERFAMILY DOMAIN AND SAPOSIN A-TYPE DOMAIN CONTAINING PROTEIN (0610012H03RIK)"/>
    <property type="match status" value="1"/>
</dbReference>
<dbReference type="Pfam" id="PF13279">
    <property type="entry name" value="4HBT_2"/>
    <property type="match status" value="1"/>
</dbReference>
<evidence type="ECO:0000313" key="3">
    <source>
        <dbReference type="EMBL" id="SFT42324.1"/>
    </source>
</evidence>
<protein>
    <submittedName>
        <fullName evidence="3">Acyl-CoA thioester hydrolase</fullName>
    </submittedName>
</protein>
<dbReference type="InterPro" id="IPR050563">
    <property type="entry name" value="4-hydroxybenzoyl-CoA_TE"/>
</dbReference>
<dbReference type="CDD" id="cd00586">
    <property type="entry name" value="4HBT"/>
    <property type="match status" value="1"/>
</dbReference>
<dbReference type="Gene3D" id="3.10.129.10">
    <property type="entry name" value="Hotdog Thioesterase"/>
    <property type="match status" value="1"/>
</dbReference>
<dbReference type="Proteomes" id="UP000236454">
    <property type="component" value="Unassembled WGS sequence"/>
</dbReference>
<proteinExistence type="inferred from homology"/>
<dbReference type="EMBL" id="FPAS01000001">
    <property type="protein sequence ID" value="SFT42324.1"/>
    <property type="molecule type" value="Genomic_DNA"/>
</dbReference>